<dbReference type="SUPFAM" id="SSF46689">
    <property type="entry name" value="Homeodomain-like"/>
    <property type="match status" value="1"/>
</dbReference>
<organism evidence="1 2">
    <name type="scientific">Paenirhodobacter populi</name>
    <dbReference type="NCBI Taxonomy" id="2306993"/>
    <lineage>
        <taxon>Bacteria</taxon>
        <taxon>Pseudomonadati</taxon>
        <taxon>Pseudomonadota</taxon>
        <taxon>Alphaproteobacteria</taxon>
        <taxon>Rhodobacterales</taxon>
        <taxon>Rhodobacter group</taxon>
        <taxon>Paenirhodobacter</taxon>
    </lineage>
</organism>
<dbReference type="EMBL" id="SAUY01000058">
    <property type="protein sequence ID" value="RWR25883.1"/>
    <property type="molecule type" value="Genomic_DNA"/>
</dbReference>
<reference evidence="1 2" key="2">
    <citation type="submission" date="2019-01" db="EMBL/GenBank/DDBJ databases">
        <authorList>
            <person name="Li Y."/>
        </authorList>
    </citation>
    <scope>NUCLEOTIDE SEQUENCE [LARGE SCALE GENOMIC DNA]</scope>
    <source>
        <strain evidence="1 2">07D10-4-3</strain>
    </source>
</reference>
<protein>
    <submittedName>
        <fullName evidence="1">Uncharacterized protein</fullName>
    </submittedName>
</protein>
<dbReference type="Proteomes" id="UP000284451">
    <property type="component" value="Unassembled WGS sequence"/>
</dbReference>
<evidence type="ECO:0000313" key="2">
    <source>
        <dbReference type="Proteomes" id="UP000284451"/>
    </source>
</evidence>
<accession>A0A443JZC1</accession>
<proteinExistence type="predicted"/>
<dbReference type="RefSeq" id="WP_128234115.1">
    <property type="nucleotide sequence ID" value="NZ_SAUY01000058.1"/>
</dbReference>
<gene>
    <name evidence="1" type="ORF">D2T29_21590</name>
</gene>
<dbReference type="InterPro" id="IPR009057">
    <property type="entry name" value="Homeodomain-like_sf"/>
</dbReference>
<dbReference type="InterPro" id="IPR036388">
    <property type="entry name" value="WH-like_DNA-bd_sf"/>
</dbReference>
<name>A0A443JZC1_9RHOB</name>
<dbReference type="AlphaFoldDB" id="A0A443JZC1"/>
<sequence length="133" mass="14944">MDSTDDLLRMVRAAEPERTPKLRGICQLIETDPVMFIRSAARELCAHTSEPTLIPFCRRFGYAGLADFRMIDAVDRVIALADSIGFRKPRLHRISAMEHVSVLVTDLPPCHETACRIRDRGVQVVSTIEEPAL</sequence>
<comment type="caution">
    <text evidence="1">The sequence shown here is derived from an EMBL/GenBank/DDBJ whole genome shotgun (WGS) entry which is preliminary data.</text>
</comment>
<dbReference type="Gene3D" id="1.10.10.10">
    <property type="entry name" value="Winged helix-like DNA-binding domain superfamily/Winged helix DNA-binding domain"/>
    <property type="match status" value="1"/>
</dbReference>
<evidence type="ECO:0000313" key="1">
    <source>
        <dbReference type="EMBL" id="RWR25883.1"/>
    </source>
</evidence>
<reference evidence="1 2" key="1">
    <citation type="submission" date="2019-01" db="EMBL/GenBank/DDBJ databases">
        <title>Sinorhodobacter populi sp. nov. isolated from the symptomatic bark tissue of Populus euramericana canker.</title>
        <authorList>
            <person name="Xu G."/>
        </authorList>
    </citation>
    <scope>NUCLEOTIDE SEQUENCE [LARGE SCALE GENOMIC DNA]</scope>
    <source>
        <strain evidence="1 2">07D10-4-3</strain>
    </source>
</reference>